<organism evidence="3">
    <name type="scientific">Davidia involucrata</name>
    <name type="common">Dove tree</name>
    <dbReference type="NCBI Taxonomy" id="16924"/>
    <lineage>
        <taxon>Eukaryota</taxon>
        <taxon>Viridiplantae</taxon>
        <taxon>Streptophyta</taxon>
        <taxon>Embryophyta</taxon>
        <taxon>Tracheophyta</taxon>
        <taxon>Spermatophyta</taxon>
        <taxon>Magnoliopsida</taxon>
        <taxon>eudicotyledons</taxon>
        <taxon>Gunneridae</taxon>
        <taxon>Pentapetalae</taxon>
        <taxon>asterids</taxon>
        <taxon>Cornales</taxon>
        <taxon>Nyssaceae</taxon>
        <taxon>Davidia</taxon>
    </lineage>
</organism>
<gene>
    <name evidence="3" type="ORF">Din_044492</name>
</gene>
<dbReference type="PANTHER" id="PTHR31533:SF35">
    <property type="entry name" value="GPI-ANCHORED PROTEIN LLG2-RELATED"/>
    <property type="match status" value="1"/>
</dbReference>
<feature type="signal peptide" evidence="1">
    <location>
        <begin position="1"/>
        <end position="21"/>
    </location>
</feature>
<accession>A0A5B7C481</accession>
<evidence type="ECO:0000313" key="3">
    <source>
        <dbReference type="EMBL" id="MPA75051.1"/>
    </source>
</evidence>
<protein>
    <submittedName>
        <fullName evidence="3">Putative GPI-anchored protein LORELEI</fullName>
    </submittedName>
</protein>
<name>A0A5B7C481_DAVIN</name>
<feature type="domain" description="GPI-anchored protein LLG1-like" evidence="2">
    <location>
        <begin position="48"/>
        <end position="124"/>
    </location>
</feature>
<dbReference type="PANTHER" id="PTHR31533">
    <property type="entry name" value="GPI-ANCHORED PROTEIN LLG1-RELATED-RELATED"/>
    <property type="match status" value="1"/>
</dbReference>
<evidence type="ECO:0000256" key="1">
    <source>
        <dbReference type="SAM" id="SignalP"/>
    </source>
</evidence>
<dbReference type="AlphaFoldDB" id="A0A5B7C481"/>
<proteinExistence type="predicted"/>
<evidence type="ECO:0000259" key="2">
    <source>
        <dbReference type="Pfam" id="PF26578"/>
    </source>
</evidence>
<dbReference type="InterPro" id="IPR039307">
    <property type="entry name" value="LORELEI-like"/>
</dbReference>
<feature type="chain" id="PRO_5022707217" evidence="1">
    <location>
        <begin position="22"/>
        <end position="167"/>
    </location>
</feature>
<dbReference type="EMBL" id="GHES01044492">
    <property type="protein sequence ID" value="MPA75051.1"/>
    <property type="molecule type" value="Transcribed_RNA"/>
</dbReference>
<dbReference type="InterPro" id="IPR058888">
    <property type="entry name" value="LLG1-like"/>
</dbReference>
<dbReference type="Pfam" id="PF26578">
    <property type="entry name" value="LLG1"/>
    <property type="match status" value="1"/>
</dbReference>
<keyword evidence="1" id="KW-0732">Signal</keyword>
<reference evidence="3" key="1">
    <citation type="submission" date="2019-08" db="EMBL/GenBank/DDBJ databases">
        <title>Reference gene set and small RNA set construction with multiple tissues from Davidia involucrata Baill.</title>
        <authorList>
            <person name="Yang H."/>
            <person name="Zhou C."/>
            <person name="Li G."/>
            <person name="Wang J."/>
            <person name="Gao P."/>
            <person name="Wang M."/>
            <person name="Wang R."/>
            <person name="Zhao Y."/>
        </authorList>
    </citation>
    <scope>NUCLEOTIDE SEQUENCE</scope>
    <source>
        <tissue evidence="3">Mixed with DoveR01_LX</tissue>
    </source>
</reference>
<sequence>MVSDRCLSVIFFFLLTGLASSSFISYDIYGSDGSTGRTLLQAKAECSVDFETMNYTILTSQCKGPQYPSNLCCDALKQFACPYSEQINDLKTNCAQTMFSYINLFGKYPPGLFANMCKEGKEGLACSGNETTSSKNSVPKSGAPVGCTQSPLLILTAGFLMLVFKLF</sequence>